<dbReference type="AlphaFoldDB" id="A0A366DPY0"/>
<gene>
    <name evidence="2" type="ORF">DFR47_10731</name>
</gene>
<protein>
    <recommendedName>
        <fullName evidence="4">Type VI secretion system (T6SS) amidase immunity protein Tai4</fullName>
    </recommendedName>
</protein>
<keyword evidence="3" id="KW-1185">Reference proteome</keyword>
<reference evidence="2 3" key="1">
    <citation type="submission" date="2018-06" db="EMBL/GenBank/DDBJ databases">
        <title>Genomic Encyclopedia of Type Strains, Phase IV (KMG-IV): sequencing the most valuable type-strain genomes for metagenomic binning, comparative biology and taxonomic classification.</title>
        <authorList>
            <person name="Goeker M."/>
        </authorList>
    </citation>
    <scope>NUCLEOTIDE SEQUENCE [LARGE SCALE GENOMIC DNA]</scope>
    <source>
        <strain evidence="2 3">DSM 25619</strain>
    </source>
</reference>
<feature type="signal peptide" evidence="1">
    <location>
        <begin position="1"/>
        <end position="27"/>
    </location>
</feature>
<evidence type="ECO:0000256" key="1">
    <source>
        <dbReference type="SAM" id="SignalP"/>
    </source>
</evidence>
<evidence type="ECO:0000313" key="2">
    <source>
        <dbReference type="EMBL" id="RBO92132.1"/>
    </source>
</evidence>
<sequence length="121" mass="12864">MNMKFLSVVAVALIQLPVLSSVSFADAESDQVYNSARNQLGLIKYCAENGHVPAETVAAYEKIIAMLPAASDAAESEKFEAEGVKGNSYDGAQTVSLEEITVATGSTVAVHCSQYEMLTKQ</sequence>
<dbReference type="Proteomes" id="UP000252893">
    <property type="component" value="Unassembled WGS sequence"/>
</dbReference>
<proteinExistence type="predicted"/>
<feature type="chain" id="PRO_5016619573" description="Type VI secretion system (T6SS) amidase immunity protein Tai4" evidence="1">
    <location>
        <begin position="28"/>
        <end position="121"/>
    </location>
</feature>
<dbReference type="RefSeq" id="WP_113945458.1">
    <property type="nucleotide sequence ID" value="NZ_JBHEEG010000009.1"/>
</dbReference>
<comment type="caution">
    <text evidence="2">The sequence shown here is derived from an EMBL/GenBank/DDBJ whole genome shotgun (WGS) entry which is preliminary data.</text>
</comment>
<keyword evidence="1" id="KW-0732">Signal</keyword>
<accession>A0A366DPY0</accession>
<name>A0A366DPY0_9HYPH</name>
<evidence type="ECO:0000313" key="3">
    <source>
        <dbReference type="Proteomes" id="UP000252893"/>
    </source>
</evidence>
<dbReference type="OrthoDB" id="7691610at2"/>
<organism evidence="2 3">
    <name type="scientific">Pseudochrobactrum asaccharolyticum</name>
    <dbReference type="NCBI Taxonomy" id="354351"/>
    <lineage>
        <taxon>Bacteria</taxon>
        <taxon>Pseudomonadati</taxon>
        <taxon>Pseudomonadota</taxon>
        <taxon>Alphaproteobacteria</taxon>
        <taxon>Hyphomicrobiales</taxon>
        <taxon>Brucellaceae</taxon>
        <taxon>Pseudochrobactrum</taxon>
    </lineage>
</organism>
<dbReference type="EMBL" id="QNRH01000007">
    <property type="protein sequence ID" value="RBO92132.1"/>
    <property type="molecule type" value="Genomic_DNA"/>
</dbReference>
<evidence type="ECO:0008006" key="4">
    <source>
        <dbReference type="Google" id="ProtNLM"/>
    </source>
</evidence>